<keyword evidence="3 8" id="KW-0812">Transmembrane</keyword>
<evidence type="ECO:0000313" key="10">
    <source>
        <dbReference type="EMBL" id="SOD66207.1"/>
    </source>
</evidence>
<comment type="caution">
    <text evidence="8">Lacks conserved residue(s) required for the propagation of feature annotation.</text>
</comment>
<evidence type="ECO:0000256" key="3">
    <source>
        <dbReference type="ARBA" id="ARBA00022692"/>
    </source>
</evidence>
<keyword evidence="5 8" id="KW-0406">Ion transport</keyword>
<feature type="transmembrane region" description="Helical" evidence="8">
    <location>
        <begin position="166"/>
        <end position="187"/>
    </location>
</feature>
<protein>
    <recommendedName>
        <fullName evidence="8">Putative manganese efflux pump MntP</fullName>
    </recommendedName>
</protein>
<keyword evidence="11" id="KW-1185">Reference proteome</keyword>
<feature type="transmembrane region" description="Helical" evidence="8">
    <location>
        <begin position="109"/>
        <end position="131"/>
    </location>
</feature>
<dbReference type="InterPro" id="IPR003810">
    <property type="entry name" value="Mntp/YtaF"/>
</dbReference>
<comment type="similarity">
    <text evidence="8">Belongs to the MntP (TC 9.B.29) family.</text>
</comment>
<dbReference type="Proteomes" id="UP000219669">
    <property type="component" value="Unassembled WGS sequence"/>
</dbReference>
<keyword evidence="6 8" id="KW-0472">Membrane</keyword>
<dbReference type="PANTHER" id="PTHR35529:SF1">
    <property type="entry name" value="MANGANESE EFFLUX PUMP MNTP-RELATED"/>
    <property type="match status" value="1"/>
</dbReference>
<dbReference type="PANTHER" id="PTHR35529">
    <property type="entry name" value="MANGANESE EFFLUX PUMP MNTP-RELATED"/>
    <property type="match status" value="1"/>
</dbReference>
<reference evidence="10 11" key="1">
    <citation type="submission" date="2017-09" db="EMBL/GenBank/DDBJ databases">
        <authorList>
            <person name="Ehlers B."/>
            <person name="Leendertz F.H."/>
        </authorList>
    </citation>
    <scope>NUCLEOTIDE SEQUENCE [LARGE SCALE GENOMIC DNA]</scope>
    <source>
        <strain evidence="10 11">DSM 16848</strain>
    </source>
</reference>
<dbReference type="RefSeq" id="WP_097113619.1">
    <property type="nucleotide sequence ID" value="NZ_CP083931.1"/>
</dbReference>
<evidence type="ECO:0000313" key="11">
    <source>
        <dbReference type="Proteomes" id="UP000219669"/>
    </source>
</evidence>
<keyword evidence="7 8" id="KW-0464">Manganese</keyword>
<gene>
    <name evidence="8" type="primary">mntP</name>
    <name evidence="10" type="ORF">SAMN02746062_00541</name>
</gene>
<dbReference type="EMBL" id="OCNF01000003">
    <property type="protein sequence ID" value="SOD66207.1"/>
    <property type="molecule type" value="Genomic_DNA"/>
</dbReference>
<evidence type="ECO:0000256" key="5">
    <source>
        <dbReference type="ARBA" id="ARBA00023065"/>
    </source>
</evidence>
<evidence type="ECO:0000256" key="7">
    <source>
        <dbReference type="ARBA" id="ARBA00023211"/>
    </source>
</evidence>
<evidence type="ECO:0000256" key="8">
    <source>
        <dbReference type="HAMAP-Rule" id="MF_01521"/>
    </source>
</evidence>
<sequence>MSLFSQVLLALGMSADAFAASLAKGSQIQSPNKMQIFQYACIFGLVEMATPLMGWGLGWAAAPFIESYDHWLAFVLLGGLGVKMIYENATSSDPHFRQPEKNFPNKNQYFILCVTALATSVDSMVVGVSLAFLDVNIIIMALLIGCTTAVMAALGMKLGHILGEKIGKYAGLGGGVLLLGMGVWILLSHLQLW</sequence>
<keyword evidence="9" id="KW-0732">Signal</keyword>
<feature type="chain" id="PRO_5012425302" description="Putative manganese efflux pump MntP" evidence="9">
    <location>
        <begin position="20"/>
        <end position="193"/>
    </location>
</feature>
<evidence type="ECO:0000256" key="6">
    <source>
        <dbReference type="ARBA" id="ARBA00023136"/>
    </source>
</evidence>
<evidence type="ECO:0000256" key="1">
    <source>
        <dbReference type="ARBA" id="ARBA00022448"/>
    </source>
</evidence>
<name>A0A286E5M1_9NEIS</name>
<evidence type="ECO:0000256" key="2">
    <source>
        <dbReference type="ARBA" id="ARBA00022475"/>
    </source>
</evidence>
<evidence type="ECO:0000256" key="9">
    <source>
        <dbReference type="SAM" id="SignalP"/>
    </source>
</evidence>
<comment type="subcellular location">
    <subcellularLocation>
        <location evidence="8">Cell membrane</location>
        <topology evidence="8">Multi-pass membrane protein</topology>
    </subcellularLocation>
</comment>
<dbReference type="HAMAP" id="MF_01521">
    <property type="entry name" value="MntP_pump"/>
    <property type="match status" value="1"/>
</dbReference>
<feature type="transmembrane region" description="Helical" evidence="8">
    <location>
        <begin position="71"/>
        <end position="89"/>
    </location>
</feature>
<organism evidence="10 11">
    <name type="scientific">Alysiella filiformis DSM 16848</name>
    <dbReference type="NCBI Taxonomy" id="1120981"/>
    <lineage>
        <taxon>Bacteria</taxon>
        <taxon>Pseudomonadati</taxon>
        <taxon>Pseudomonadota</taxon>
        <taxon>Betaproteobacteria</taxon>
        <taxon>Neisseriales</taxon>
        <taxon>Neisseriaceae</taxon>
        <taxon>Alysiella</taxon>
    </lineage>
</organism>
<dbReference type="GO" id="GO:0005384">
    <property type="term" value="F:manganese ion transmembrane transporter activity"/>
    <property type="evidence" value="ECO:0007669"/>
    <property type="project" value="UniProtKB-UniRule"/>
</dbReference>
<keyword evidence="1 8" id="KW-0813">Transport</keyword>
<comment type="function">
    <text evidence="8">Probably functions as a manganese efflux pump.</text>
</comment>
<accession>A0A286E5M1</accession>
<dbReference type="InterPro" id="IPR022929">
    <property type="entry name" value="Put_MntP"/>
</dbReference>
<feature type="signal peptide" evidence="9">
    <location>
        <begin position="1"/>
        <end position="19"/>
    </location>
</feature>
<feature type="transmembrane region" description="Helical" evidence="8">
    <location>
        <begin position="137"/>
        <end position="154"/>
    </location>
</feature>
<dbReference type="OrthoDB" id="9811590at2"/>
<dbReference type="GO" id="GO:0005886">
    <property type="term" value="C:plasma membrane"/>
    <property type="evidence" value="ECO:0007669"/>
    <property type="project" value="UniProtKB-SubCell"/>
</dbReference>
<dbReference type="Pfam" id="PF02659">
    <property type="entry name" value="Mntp"/>
    <property type="match status" value="1"/>
</dbReference>
<evidence type="ECO:0000256" key="4">
    <source>
        <dbReference type="ARBA" id="ARBA00022989"/>
    </source>
</evidence>
<keyword evidence="4 8" id="KW-1133">Transmembrane helix</keyword>
<keyword evidence="2 8" id="KW-1003">Cell membrane</keyword>
<dbReference type="AlphaFoldDB" id="A0A286E5M1"/>
<proteinExistence type="inferred from homology"/>